<evidence type="ECO:0000256" key="1">
    <source>
        <dbReference type="SAM" id="MobiDB-lite"/>
    </source>
</evidence>
<accession>A0A370GG91</accession>
<dbReference type="Proteomes" id="UP000254720">
    <property type="component" value="Unassembled WGS sequence"/>
</dbReference>
<name>A0A370GG91_9COXI</name>
<evidence type="ECO:0000313" key="3">
    <source>
        <dbReference type="Proteomes" id="UP000254720"/>
    </source>
</evidence>
<feature type="region of interest" description="Disordered" evidence="1">
    <location>
        <begin position="1"/>
        <end position="59"/>
    </location>
</feature>
<keyword evidence="3" id="KW-1185">Reference proteome</keyword>
<dbReference type="RefSeq" id="WP_114834477.1">
    <property type="nucleotide sequence ID" value="NZ_LR699114.1"/>
</dbReference>
<proteinExistence type="predicted"/>
<feature type="compositionally biased region" description="Basic and acidic residues" evidence="1">
    <location>
        <begin position="19"/>
        <end position="35"/>
    </location>
</feature>
<sequence>MSTARQSVIIEEITEEDQTQTKENNKTTESTKDPVIEMPPDQEDDVELQAPSNTSENKPGKLQVVSQYAFRVVGGYAPAVFFGAHVFPPIPVPFSTTMGFVGIAMNDRVGSALGYMVKADTAEMAEFFRSSGHGYIALGVAAEFAKGAGKFGLTAIPPLIMGYAVGQWTILYQLENVPVTSFIMQNPLLEGFIYGTGGFAIQQLGMKVWECCVPPKTAEANAHPQNHLIQTAFGYGLRYMGGFTLAETAREAMIYYGLPGLANNPLMPATAFVADQLMQGWEFMNSTRKLGSDEAEKAKEGYQVVPQTIEEGKALDMGTSSTGKTVAKIGLRTTLAIGFIVATDYGVHKLRGYLDPDYEKSTPSTLERLGFYALNVAAGWTVVAAAKNAQSIYKAGQTMFQRCANAVASSSVSIQVENQVERQVEKQKLMSLRSTM</sequence>
<evidence type="ECO:0000313" key="2">
    <source>
        <dbReference type="EMBL" id="RDI42812.1"/>
    </source>
</evidence>
<organism evidence="2 3">
    <name type="scientific">Aquicella lusitana</name>
    <dbReference type="NCBI Taxonomy" id="254246"/>
    <lineage>
        <taxon>Bacteria</taxon>
        <taxon>Pseudomonadati</taxon>
        <taxon>Pseudomonadota</taxon>
        <taxon>Gammaproteobacteria</taxon>
        <taxon>Legionellales</taxon>
        <taxon>Coxiellaceae</taxon>
        <taxon>Aquicella</taxon>
    </lineage>
</organism>
<gene>
    <name evidence="2" type="ORF">C8D86_1129</name>
</gene>
<comment type="caution">
    <text evidence="2">The sequence shown here is derived from an EMBL/GenBank/DDBJ whole genome shotgun (WGS) entry which is preliminary data.</text>
</comment>
<dbReference type="EMBL" id="QQAX01000012">
    <property type="protein sequence ID" value="RDI42812.1"/>
    <property type="molecule type" value="Genomic_DNA"/>
</dbReference>
<protein>
    <submittedName>
        <fullName evidence="2">Uncharacterized protein</fullName>
    </submittedName>
</protein>
<dbReference type="AlphaFoldDB" id="A0A370GG91"/>
<reference evidence="2 3" key="1">
    <citation type="submission" date="2018-07" db="EMBL/GenBank/DDBJ databases">
        <title>Genomic Encyclopedia of Type Strains, Phase IV (KMG-IV): sequencing the most valuable type-strain genomes for metagenomic binning, comparative biology and taxonomic classification.</title>
        <authorList>
            <person name="Goeker M."/>
        </authorList>
    </citation>
    <scope>NUCLEOTIDE SEQUENCE [LARGE SCALE GENOMIC DNA]</scope>
    <source>
        <strain evidence="2 3">DSM 16500</strain>
    </source>
</reference>